<keyword evidence="2" id="KW-0472">Membrane</keyword>
<dbReference type="Proteomes" id="UP000297245">
    <property type="component" value="Unassembled WGS sequence"/>
</dbReference>
<accession>A0A4S8LTQ3</accession>
<keyword evidence="2" id="KW-0812">Transmembrane</keyword>
<feature type="transmembrane region" description="Helical" evidence="2">
    <location>
        <begin position="63"/>
        <end position="80"/>
    </location>
</feature>
<feature type="transmembrane region" description="Helical" evidence="2">
    <location>
        <begin position="257"/>
        <end position="277"/>
    </location>
</feature>
<sequence length="344" mass="37959">MSDSQDGNSYAPQEPLEIITLERYDFAALQLSCIFYGFSVVVFVRCMSALLWPRSGRQQNTKLAVYTFFLFALGTIYIAMNGHYYQLAFIDNRNFPGGPEAYELFIYSTSVPRTANSVFIIANWLADALLLFRCKIIWQGNAWILILPVILFLADISMGILFLYQVSVPDANLFTQSAVNFGLAYFSLSTTLNTLMTLLICSRLIIHQRRLIKYQTLPSKNGLSYMSIVSMLVESSALYAVFSLLFIGTYASGNAASGIFLAILSQAQIIAPLLIIARVATRKAWTAEDSLSVNGGQNSSSWRANSGPSTQVDSFPMESSPKLGSFNDRMGSGTISSTVEVKIA</sequence>
<protein>
    <submittedName>
        <fullName evidence="3">Uncharacterized protein</fullName>
    </submittedName>
</protein>
<organism evidence="3 4">
    <name type="scientific">Dendrothele bispora (strain CBS 962.96)</name>
    <dbReference type="NCBI Taxonomy" id="1314807"/>
    <lineage>
        <taxon>Eukaryota</taxon>
        <taxon>Fungi</taxon>
        <taxon>Dikarya</taxon>
        <taxon>Basidiomycota</taxon>
        <taxon>Agaricomycotina</taxon>
        <taxon>Agaricomycetes</taxon>
        <taxon>Agaricomycetidae</taxon>
        <taxon>Agaricales</taxon>
        <taxon>Agaricales incertae sedis</taxon>
        <taxon>Dendrothele</taxon>
    </lineage>
</organism>
<dbReference type="OrthoDB" id="3267806at2759"/>
<evidence type="ECO:0000313" key="4">
    <source>
        <dbReference type="Proteomes" id="UP000297245"/>
    </source>
</evidence>
<keyword evidence="2" id="KW-1133">Transmembrane helix</keyword>
<feature type="transmembrane region" description="Helical" evidence="2">
    <location>
        <begin position="227"/>
        <end position="251"/>
    </location>
</feature>
<name>A0A4S8LTQ3_DENBC</name>
<dbReference type="AlphaFoldDB" id="A0A4S8LTQ3"/>
<proteinExistence type="predicted"/>
<keyword evidence="4" id="KW-1185">Reference proteome</keyword>
<evidence type="ECO:0000256" key="2">
    <source>
        <dbReference type="SAM" id="Phobius"/>
    </source>
</evidence>
<feature type="transmembrane region" description="Helical" evidence="2">
    <location>
        <begin position="144"/>
        <end position="164"/>
    </location>
</feature>
<dbReference type="EMBL" id="ML179282">
    <property type="protein sequence ID" value="THU92338.1"/>
    <property type="molecule type" value="Genomic_DNA"/>
</dbReference>
<feature type="region of interest" description="Disordered" evidence="1">
    <location>
        <begin position="291"/>
        <end position="317"/>
    </location>
</feature>
<feature type="transmembrane region" description="Helical" evidence="2">
    <location>
        <begin position="26"/>
        <end position="51"/>
    </location>
</feature>
<feature type="compositionally biased region" description="Polar residues" evidence="1">
    <location>
        <begin position="291"/>
        <end position="313"/>
    </location>
</feature>
<reference evidence="3 4" key="1">
    <citation type="journal article" date="2019" name="Nat. Ecol. Evol.">
        <title>Megaphylogeny resolves global patterns of mushroom evolution.</title>
        <authorList>
            <person name="Varga T."/>
            <person name="Krizsan K."/>
            <person name="Foldi C."/>
            <person name="Dima B."/>
            <person name="Sanchez-Garcia M."/>
            <person name="Sanchez-Ramirez S."/>
            <person name="Szollosi G.J."/>
            <person name="Szarkandi J.G."/>
            <person name="Papp V."/>
            <person name="Albert L."/>
            <person name="Andreopoulos W."/>
            <person name="Angelini C."/>
            <person name="Antonin V."/>
            <person name="Barry K.W."/>
            <person name="Bougher N.L."/>
            <person name="Buchanan P."/>
            <person name="Buyck B."/>
            <person name="Bense V."/>
            <person name="Catcheside P."/>
            <person name="Chovatia M."/>
            <person name="Cooper J."/>
            <person name="Damon W."/>
            <person name="Desjardin D."/>
            <person name="Finy P."/>
            <person name="Geml J."/>
            <person name="Haridas S."/>
            <person name="Hughes K."/>
            <person name="Justo A."/>
            <person name="Karasinski D."/>
            <person name="Kautmanova I."/>
            <person name="Kiss B."/>
            <person name="Kocsube S."/>
            <person name="Kotiranta H."/>
            <person name="LaButti K.M."/>
            <person name="Lechner B.E."/>
            <person name="Liimatainen K."/>
            <person name="Lipzen A."/>
            <person name="Lukacs Z."/>
            <person name="Mihaltcheva S."/>
            <person name="Morgado L.N."/>
            <person name="Niskanen T."/>
            <person name="Noordeloos M.E."/>
            <person name="Ohm R.A."/>
            <person name="Ortiz-Santana B."/>
            <person name="Ovrebo C."/>
            <person name="Racz N."/>
            <person name="Riley R."/>
            <person name="Savchenko A."/>
            <person name="Shiryaev A."/>
            <person name="Soop K."/>
            <person name="Spirin V."/>
            <person name="Szebenyi C."/>
            <person name="Tomsovsky M."/>
            <person name="Tulloss R.E."/>
            <person name="Uehling J."/>
            <person name="Grigoriev I.V."/>
            <person name="Vagvolgyi C."/>
            <person name="Papp T."/>
            <person name="Martin F.M."/>
            <person name="Miettinen O."/>
            <person name="Hibbett D.S."/>
            <person name="Nagy L.G."/>
        </authorList>
    </citation>
    <scope>NUCLEOTIDE SEQUENCE [LARGE SCALE GENOMIC DNA]</scope>
    <source>
        <strain evidence="3 4">CBS 962.96</strain>
    </source>
</reference>
<evidence type="ECO:0000256" key="1">
    <source>
        <dbReference type="SAM" id="MobiDB-lite"/>
    </source>
</evidence>
<evidence type="ECO:0000313" key="3">
    <source>
        <dbReference type="EMBL" id="THU92338.1"/>
    </source>
</evidence>
<gene>
    <name evidence="3" type="ORF">K435DRAFT_967708</name>
</gene>
<feature type="transmembrane region" description="Helical" evidence="2">
    <location>
        <begin position="184"/>
        <end position="206"/>
    </location>
</feature>